<dbReference type="GO" id="GO:0005886">
    <property type="term" value="C:plasma membrane"/>
    <property type="evidence" value="ECO:0007669"/>
    <property type="project" value="UniProtKB-SubCell"/>
</dbReference>
<dbReference type="PANTHER" id="PTHR43471:SF3">
    <property type="entry name" value="ABC TRANSPORTER PERMEASE PROTEIN NATB"/>
    <property type="match status" value="1"/>
</dbReference>
<feature type="transmembrane region" description="Helical" evidence="1">
    <location>
        <begin position="309"/>
        <end position="335"/>
    </location>
</feature>
<feature type="transmembrane region" description="Helical" evidence="1">
    <location>
        <begin position="48"/>
        <end position="70"/>
    </location>
</feature>
<dbReference type="GO" id="GO:0140359">
    <property type="term" value="F:ABC-type transporter activity"/>
    <property type="evidence" value="ECO:0007669"/>
    <property type="project" value="InterPro"/>
</dbReference>
<keyword evidence="1" id="KW-0812">Transmembrane</keyword>
<sequence length="427" mass="46206">MRRLFKGSSGIVKFTRGLGQMGYGLPKRGWIVVAWKEFLEAIRDRRTILNVIILPLVLMPIIIALPIVMISPKTLPPKVMVVICDKNATDLVSYFNSISEADLSIRFDCKGNYSEMILNGDIDLIVEVPSGFSENLSRGRSSQVFYYYDPLSTKSSSAIGVVQEPISSYSRKVLLDRLKEINLSIDYVNPVIAVAKQVTRSGGEVGAGEMITAMILPMMVGVIAITGAGTFAIDMVAGERERRTIEALLTNPVSKIEILLGKFSSLIVLSIISGLSTFLSTLLGIGLSLEFSLSGVGSNQTVTMGLPNPVYAILGVLLTVILGGLTGNAALVAASSFAKTFKEAEQYVGALFFVLMLPMIIVPYAPTSLHPLLRLLPITSLAMFARDTILMSDPLAIATSFFSSVIYLVIFLVLSARLFGRESVIFG</sequence>
<evidence type="ECO:0008006" key="4">
    <source>
        <dbReference type="Google" id="ProtNLM"/>
    </source>
</evidence>
<feature type="transmembrane region" description="Helical" evidence="1">
    <location>
        <begin position="266"/>
        <end position="289"/>
    </location>
</feature>
<dbReference type="Pfam" id="PF12679">
    <property type="entry name" value="ABC2_membrane_2"/>
    <property type="match status" value="1"/>
</dbReference>
<feature type="transmembrane region" description="Helical" evidence="1">
    <location>
        <begin position="210"/>
        <end position="233"/>
    </location>
</feature>
<name>A0A3R9QR75_9CREN</name>
<dbReference type="AlphaFoldDB" id="A0A3R9QR75"/>
<dbReference type="Proteomes" id="UP000278149">
    <property type="component" value="Unassembled WGS sequence"/>
</dbReference>
<gene>
    <name evidence="2" type="ORF">D9Q81_02785</name>
</gene>
<keyword evidence="1" id="KW-1133">Transmembrane helix</keyword>
<evidence type="ECO:0000256" key="1">
    <source>
        <dbReference type="SAM" id="Phobius"/>
    </source>
</evidence>
<dbReference type="Gene3D" id="3.40.1710.10">
    <property type="entry name" value="abc type-2 transporter like domain"/>
    <property type="match status" value="1"/>
</dbReference>
<protein>
    <recommendedName>
        <fullName evidence="4">ABC transporter permease</fullName>
    </recommendedName>
</protein>
<dbReference type="PANTHER" id="PTHR43471">
    <property type="entry name" value="ABC TRANSPORTER PERMEASE"/>
    <property type="match status" value="1"/>
</dbReference>
<dbReference type="RefSeq" id="WP_125741125.1">
    <property type="nucleotide sequence ID" value="NZ_RCOR01000018.1"/>
</dbReference>
<organism evidence="2 3">
    <name type="scientific">Candidatus Korarchaeum cryptofilum</name>
    <dbReference type="NCBI Taxonomy" id="498846"/>
    <lineage>
        <taxon>Archaea</taxon>
        <taxon>Thermoproteota</taxon>
        <taxon>Candidatus Korarchaeia</taxon>
        <taxon>Candidatus Korarchaeales</taxon>
        <taxon>Candidatus Korarchaeaceae</taxon>
        <taxon>Candidatus Korarchaeum</taxon>
    </lineage>
</organism>
<feature type="transmembrane region" description="Helical" evidence="1">
    <location>
        <begin position="395"/>
        <end position="419"/>
    </location>
</feature>
<dbReference type="EMBL" id="RCOR01000018">
    <property type="protein sequence ID" value="RSN69547.1"/>
    <property type="molecule type" value="Genomic_DNA"/>
</dbReference>
<proteinExistence type="predicted"/>
<reference evidence="2 3" key="1">
    <citation type="submission" date="2018-10" db="EMBL/GenBank/DDBJ databases">
        <title>Co-occurring genomic capacity for anaerobic methane metabolism and dissimilatory sulfite reduction discovered in the Korarchaeota.</title>
        <authorList>
            <person name="Mckay L.J."/>
            <person name="Dlakic M."/>
            <person name="Fields M.W."/>
            <person name="Delmont T.O."/>
            <person name="Eren A.M."/>
            <person name="Jay Z.J."/>
            <person name="Klingelsmith K.B."/>
            <person name="Rusch D.B."/>
            <person name="Inskeep W.P."/>
        </authorList>
    </citation>
    <scope>NUCLEOTIDE SEQUENCE [LARGE SCALE GENOMIC DNA]</scope>
    <source>
        <strain evidence="2 3">WS</strain>
    </source>
</reference>
<keyword evidence="1" id="KW-0472">Membrane</keyword>
<evidence type="ECO:0000313" key="3">
    <source>
        <dbReference type="Proteomes" id="UP000278149"/>
    </source>
</evidence>
<comment type="caution">
    <text evidence="2">The sequence shown here is derived from an EMBL/GenBank/DDBJ whole genome shotgun (WGS) entry which is preliminary data.</text>
</comment>
<evidence type="ECO:0000313" key="2">
    <source>
        <dbReference type="EMBL" id="RSN69547.1"/>
    </source>
</evidence>
<accession>A0A3R9QR75</accession>
<feature type="transmembrane region" description="Helical" evidence="1">
    <location>
        <begin position="347"/>
        <end position="365"/>
    </location>
</feature>